<organism evidence="5 6">
    <name type="scientific">Nocardioides mangrovi</name>
    <dbReference type="NCBI Taxonomy" id="2874580"/>
    <lineage>
        <taxon>Bacteria</taxon>
        <taxon>Bacillati</taxon>
        <taxon>Actinomycetota</taxon>
        <taxon>Actinomycetes</taxon>
        <taxon>Propionibacteriales</taxon>
        <taxon>Nocardioidaceae</taxon>
        <taxon>Nocardioides</taxon>
    </lineage>
</organism>
<keyword evidence="6" id="KW-1185">Reference proteome</keyword>
<dbReference type="EMBL" id="JAIQZJ010000008">
    <property type="protein sequence ID" value="MBZ5739349.1"/>
    <property type="molecule type" value="Genomic_DNA"/>
</dbReference>
<dbReference type="PROSITE" id="PS00687">
    <property type="entry name" value="ALDEHYDE_DEHYDR_GLU"/>
    <property type="match status" value="1"/>
</dbReference>
<proteinExistence type="inferred from homology"/>
<dbReference type="Proteomes" id="UP000780875">
    <property type="component" value="Unassembled WGS sequence"/>
</dbReference>
<feature type="active site" evidence="2">
    <location>
        <position position="265"/>
    </location>
</feature>
<evidence type="ECO:0000313" key="5">
    <source>
        <dbReference type="EMBL" id="MBZ5739349.1"/>
    </source>
</evidence>
<evidence type="ECO:0000256" key="2">
    <source>
        <dbReference type="PROSITE-ProRule" id="PRU10007"/>
    </source>
</evidence>
<name>A0ABS7UER7_9ACTN</name>
<dbReference type="RefSeq" id="WP_224123720.1">
    <property type="nucleotide sequence ID" value="NZ_JAIQZJ010000008.1"/>
</dbReference>
<accession>A0ABS7UER7</accession>
<comment type="similarity">
    <text evidence="3">Belongs to the aldehyde dehydrogenase family.</text>
</comment>
<dbReference type="PROSITE" id="PS00070">
    <property type="entry name" value="ALDEHYDE_DEHYDR_CYS"/>
    <property type="match status" value="1"/>
</dbReference>
<dbReference type="Gene3D" id="3.40.605.10">
    <property type="entry name" value="Aldehyde Dehydrogenase, Chain A, domain 1"/>
    <property type="match status" value="1"/>
</dbReference>
<dbReference type="InterPro" id="IPR015590">
    <property type="entry name" value="Aldehyde_DH_dom"/>
</dbReference>
<evidence type="ECO:0000256" key="3">
    <source>
        <dbReference type="RuleBase" id="RU003345"/>
    </source>
</evidence>
<gene>
    <name evidence="5" type="ORF">K8U61_14335</name>
</gene>
<dbReference type="InterPro" id="IPR016163">
    <property type="entry name" value="Ald_DH_C"/>
</dbReference>
<feature type="domain" description="Aldehyde dehydrogenase" evidence="4">
    <location>
        <begin position="30"/>
        <end position="488"/>
    </location>
</feature>
<dbReference type="Gene3D" id="3.40.309.10">
    <property type="entry name" value="Aldehyde Dehydrogenase, Chain A, domain 2"/>
    <property type="match status" value="1"/>
</dbReference>
<keyword evidence="1 3" id="KW-0560">Oxidoreductase</keyword>
<dbReference type="PANTHER" id="PTHR11699">
    <property type="entry name" value="ALDEHYDE DEHYDROGENASE-RELATED"/>
    <property type="match status" value="1"/>
</dbReference>
<dbReference type="SUPFAM" id="SSF53720">
    <property type="entry name" value="ALDH-like"/>
    <property type="match status" value="1"/>
</dbReference>
<dbReference type="InterPro" id="IPR016160">
    <property type="entry name" value="Ald_DH_CS_CYS"/>
</dbReference>
<reference evidence="5 6" key="1">
    <citation type="submission" date="2021-09" db="EMBL/GenBank/DDBJ databases">
        <title>Whole genome sequence of Nocardioides sp. GBK3QG-3.</title>
        <authorList>
            <person name="Tuo L."/>
        </authorList>
    </citation>
    <scope>NUCLEOTIDE SEQUENCE [LARGE SCALE GENOMIC DNA]</scope>
    <source>
        <strain evidence="5 6">GBK3QG-3</strain>
    </source>
</reference>
<comment type="caution">
    <text evidence="5">The sequence shown here is derived from an EMBL/GenBank/DDBJ whole genome shotgun (WGS) entry which is preliminary data.</text>
</comment>
<dbReference type="InterPro" id="IPR016161">
    <property type="entry name" value="Ald_DH/histidinol_DH"/>
</dbReference>
<evidence type="ECO:0000313" key="6">
    <source>
        <dbReference type="Proteomes" id="UP000780875"/>
    </source>
</evidence>
<evidence type="ECO:0000259" key="4">
    <source>
        <dbReference type="Pfam" id="PF00171"/>
    </source>
</evidence>
<dbReference type="InterPro" id="IPR029510">
    <property type="entry name" value="Ald_DH_CS_GLU"/>
</dbReference>
<dbReference type="Pfam" id="PF00171">
    <property type="entry name" value="Aldedh"/>
    <property type="match status" value="1"/>
</dbReference>
<protein>
    <submittedName>
        <fullName evidence="5">Aldehyde dehydrogenase family protein</fullName>
    </submittedName>
</protein>
<dbReference type="InterPro" id="IPR016162">
    <property type="entry name" value="Ald_DH_N"/>
</dbReference>
<evidence type="ECO:0000256" key="1">
    <source>
        <dbReference type="ARBA" id="ARBA00023002"/>
    </source>
</evidence>
<sequence length="495" mass="51652">MTTLPEIARPARPELPRLPEAYGLFVDGGWVSGDDVFAVQDPATEEVLTQVVQAGPADVDRAVAAARRSLAERSWTGLAPLERTRILQRAADLIEAELEELAVLETRDNGKPIERSRADTAMAAKTFRHYAGAPSRLTGTTVPVDGGDHHVYTVHAPVGVAALILPWNFPIMTAAFKIAPALAAGCSVVVKPAEQTPLTVLRMAELLTEAGVPAGVFNVLTGDGRVGAALVEHPGVDKVSFTGSTEVGRQVGARAGQLLKKVTLELGGKSANIVFGDADLDAAVATAMRASFGHSGQMCTAGSRLLVQRSVLDEMLGRLEGAARAVPVGDGLAGGISVGPLVSAEQRDRVLGYVEQGRAEGAELVVGGSALPGPGFYVPPTVFTGVRNDMVIAREEIFGPVVGVIPFDDEADALRIANDSTYGLAAGVWTRDLGRAHRMAAGLEVGTTWVNTYNLFDPALSFGGLRDSGVGRDLGDEALLGFTESRAVVIALGSA</sequence>